<feature type="transmembrane region" description="Helical" evidence="1">
    <location>
        <begin position="406"/>
        <end position="425"/>
    </location>
</feature>
<accession>A0A0M0BUY3</accession>
<evidence type="ECO:0000313" key="3">
    <source>
        <dbReference type="Proteomes" id="UP000037237"/>
    </source>
</evidence>
<comment type="caution">
    <text evidence="2">The sequence shown here is derived from an EMBL/GenBank/DDBJ whole genome shotgun (WGS) entry which is preliminary data.</text>
</comment>
<evidence type="ECO:0000256" key="1">
    <source>
        <dbReference type="SAM" id="Phobius"/>
    </source>
</evidence>
<keyword evidence="1" id="KW-1133">Transmembrane helix</keyword>
<name>A0A0M0BUY3_9ARCH</name>
<dbReference type="Proteomes" id="UP000037237">
    <property type="component" value="Unassembled WGS sequence"/>
</dbReference>
<dbReference type="EMBL" id="LFWU01000073">
    <property type="protein sequence ID" value="KON32264.1"/>
    <property type="molecule type" value="Genomic_DNA"/>
</dbReference>
<gene>
    <name evidence="2" type="ORF">AC477_03230</name>
</gene>
<keyword evidence="1" id="KW-0472">Membrane</keyword>
<dbReference type="PATRIC" id="fig|1685124.3.peg.614"/>
<evidence type="ECO:0008006" key="4">
    <source>
        <dbReference type="Google" id="ProtNLM"/>
    </source>
</evidence>
<feature type="transmembrane region" description="Helical" evidence="1">
    <location>
        <begin position="12"/>
        <end position="32"/>
    </location>
</feature>
<keyword evidence="1" id="KW-0812">Transmembrane</keyword>
<proteinExistence type="predicted"/>
<evidence type="ECO:0000313" key="2">
    <source>
        <dbReference type="EMBL" id="KON32264.1"/>
    </source>
</evidence>
<sequence length="435" mass="48844">MSRKKIQVISISILFVLLSSSFVYVGFSLILWSQNYGGVGDQSAVSIIETSDGGFAIFGNTQIEPHLSDFLLIKIDENGIMQWNQTYGRVNTEGKEDASSATSFVQTTDGGYALAGYSSFGLTYGNDYWLVKTDEQGNMEWNYTYGGPQFDLVNSLIQTSDGGFALFGTIAGQNQDYFIVKTDSQGIYMWSKIYGTWEREFGEAIVETSDGGYALAGSLEIFGHSRTAYQLLKIDSLGKMEWNQTYGFQEFEINYYLKVTDLVKTSDGGFALGGTTRSAWTNFETYYLLIKTDEFGNMQWNQTYRTANSNDKQTAMIGTSDGGFAIASSYRNEDTYSDVWLIKTDLDGIVEWNQNHSLADFQHVRSLIQTSDGGFALAGRTHSSDDEYQTNDFWILKTDEQGIPEFPSWIILPLFMMALLLVIIFKKKSFRPIPN</sequence>
<reference evidence="2 3" key="1">
    <citation type="submission" date="2015-06" db="EMBL/GenBank/DDBJ databases">
        <title>New insights into the roles of widespread benthic archaea in carbon and nitrogen cycling.</title>
        <authorList>
            <person name="Lazar C.S."/>
            <person name="Baker B.J."/>
            <person name="Seitz K.W."/>
            <person name="Hyde A.S."/>
            <person name="Dick G.J."/>
            <person name="Hinrichs K.-U."/>
            <person name="Teske A.P."/>
        </authorList>
    </citation>
    <scope>NUCLEOTIDE SEQUENCE [LARGE SCALE GENOMIC DNA]</scope>
    <source>
        <strain evidence="2">SG8-32-1</strain>
    </source>
</reference>
<dbReference type="PANTHER" id="PTHR42754">
    <property type="entry name" value="ENDOGLUCANASE"/>
    <property type="match status" value="1"/>
</dbReference>
<protein>
    <recommendedName>
        <fullName evidence="4">Bulb-type lectin domain-containing protein</fullName>
    </recommendedName>
</protein>
<dbReference type="PANTHER" id="PTHR42754:SF1">
    <property type="entry name" value="LIPOPROTEIN"/>
    <property type="match status" value="1"/>
</dbReference>
<organism evidence="2 3">
    <name type="scientific">miscellaneous Crenarchaeota group-1 archaeon SG8-32-1</name>
    <dbReference type="NCBI Taxonomy" id="1685124"/>
    <lineage>
        <taxon>Archaea</taxon>
        <taxon>Candidatus Bathyarchaeota</taxon>
        <taxon>MCG-1</taxon>
    </lineage>
</organism>
<dbReference type="AlphaFoldDB" id="A0A0M0BUY3"/>